<comment type="caution">
    <text evidence="1">The sequence shown here is derived from an EMBL/GenBank/DDBJ whole genome shotgun (WGS) entry which is preliminary data.</text>
</comment>
<dbReference type="Proteomes" id="UP000614200">
    <property type="component" value="Unassembled WGS sequence"/>
</dbReference>
<sequence length="50" mass="5729">MSDGQLITASGIAALEFTVQVLKALAVWTPKMLDEWYGLFKYHKMDFFES</sequence>
<proteinExistence type="predicted"/>
<gene>
    <name evidence="1" type="ORF">ISU02_08485</name>
</gene>
<evidence type="ECO:0000313" key="2">
    <source>
        <dbReference type="Proteomes" id="UP000614200"/>
    </source>
</evidence>
<reference evidence="1 2" key="1">
    <citation type="submission" date="2020-11" db="EMBL/GenBank/DDBJ databases">
        <title>Fusibacter basophilias sp. nov.</title>
        <authorList>
            <person name="Qiu D."/>
        </authorList>
    </citation>
    <scope>NUCLEOTIDE SEQUENCE [LARGE SCALE GENOMIC DNA]</scope>
    <source>
        <strain evidence="1 2">Q10-2</strain>
    </source>
</reference>
<dbReference type="InterPro" id="IPR029062">
    <property type="entry name" value="Class_I_gatase-like"/>
</dbReference>
<dbReference type="RefSeq" id="WP_194701383.1">
    <property type="nucleotide sequence ID" value="NZ_JADKNH010000004.1"/>
</dbReference>
<dbReference type="EMBL" id="JADKNH010000004">
    <property type="protein sequence ID" value="MBF4693155.1"/>
    <property type="molecule type" value="Genomic_DNA"/>
</dbReference>
<dbReference type="Gene3D" id="3.40.50.880">
    <property type="match status" value="1"/>
</dbReference>
<accession>A0ABR9ZRT1</accession>
<name>A0ABR9ZRT1_9FIRM</name>
<organism evidence="1 2">
    <name type="scientific">Fusibacter ferrireducens</name>
    <dbReference type="NCBI Taxonomy" id="2785058"/>
    <lineage>
        <taxon>Bacteria</taxon>
        <taxon>Bacillati</taxon>
        <taxon>Bacillota</taxon>
        <taxon>Clostridia</taxon>
        <taxon>Eubacteriales</taxon>
        <taxon>Eubacteriales Family XII. Incertae Sedis</taxon>
        <taxon>Fusibacter</taxon>
    </lineage>
</organism>
<evidence type="ECO:0000313" key="1">
    <source>
        <dbReference type="EMBL" id="MBF4693155.1"/>
    </source>
</evidence>
<keyword evidence="2" id="KW-1185">Reference proteome</keyword>
<protein>
    <submittedName>
        <fullName evidence="1">Uncharacterized protein</fullName>
    </submittedName>
</protein>